<name>A0A017SYE1_9BACT</name>
<sequence length="100" mass="10963">MPSLFEQVVDCCQLAPAFARRIISEALERTGVSAEELRPQDLIRALPRIRQTLGVFLDPSEVNRTIGCMRALARTSWTDLPAVSSASNPPEEAAPPKHHG</sequence>
<reference evidence="2 3" key="1">
    <citation type="submission" date="2013-05" db="EMBL/GenBank/DDBJ databases">
        <title>Genome assembly of Chondromyces apiculatus DSM 436.</title>
        <authorList>
            <person name="Sharma G."/>
            <person name="Khatri I."/>
            <person name="Kaur C."/>
            <person name="Mayilraj S."/>
            <person name="Subramanian S."/>
        </authorList>
    </citation>
    <scope>NUCLEOTIDE SEQUENCE [LARGE SCALE GENOMIC DNA]</scope>
    <source>
        <strain evidence="2 3">DSM 436</strain>
    </source>
</reference>
<evidence type="ECO:0000256" key="1">
    <source>
        <dbReference type="SAM" id="MobiDB-lite"/>
    </source>
</evidence>
<comment type="caution">
    <text evidence="2">The sequence shown here is derived from an EMBL/GenBank/DDBJ whole genome shotgun (WGS) entry which is preliminary data.</text>
</comment>
<evidence type="ECO:0000313" key="3">
    <source>
        <dbReference type="Proteomes" id="UP000019678"/>
    </source>
</evidence>
<accession>A0A017SYE1</accession>
<protein>
    <submittedName>
        <fullName evidence="2">Uncharacterized protein</fullName>
    </submittedName>
</protein>
<proteinExistence type="predicted"/>
<keyword evidence="3" id="KW-1185">Reference proteome</keyword>
<organism evidence="2 3">
    <name type="scientific">Chondromyces apiculatus DSM 436</name>
    <dbReference type="NCBI Taxonomy" id="1192034"/>
    <lineage>
        <taxon>Bacteria</taxon>
        <taxon>Pseudomonadati</taxon>
        <taxon>Myxococcota</taxon>
        <taxon>Polyangia</taxon>
        <taxon>Polyangiales</taxon>
        <taxon>Polyangiaceae</taxon>
        <taxon>Chondromyces</taxon>
    </lineage>
</organism>
<dbReference type="AlphaFoldDB" id="A0A017SYE1"/>
<feature type="region of interest" description="Disordered" evidence="1">
    <location>
        <begin position="79"/>
        <end position="100"/>
    </location>
</feature>
<dbReference type="STRING" id="1192034.CAP_7612"/>
<evidence type="ECO:0000313" key="2">
    <source>
        <dbReference type="EMBL" id="EYF01994.1"/>
    </source>
</evidence>
<feature type="compositionally biased region" description="Low complexity" evidence="1">
    <location>
        <begin position="81"/>
        <end position="91"/>
    </location>
</feature>
<gene>
    <name evidence="2" type="ORF">CAP_7612</name>
</gene>
<dbReference type="EMBL" id="ASRX01000068">
    <property type="protein sequence ID" value="EYF01994.1"/>
    <property type="molecule type" value="Genomic_DNA"/>
</dbReference>
<dbReference type="Proteomes" id="UP000019678">
    <property type="component" value="Unassembled WGS sequence"/>
</dbReference>
<dbReference type="RefSeq" id="WP_044248369.1">
    <property type="nucleotide sequence ID" value="NZ_ASRX01000068.1"/>
</dbReference>